<evidence type="ECO:0000256" key="1">
    <source>
        <dbReference type="SAM" id="MobiDB-lite"/>
    </source>
</evidence>
<evidence type="ECO:0000313" key="2">
    <source>
        <dbReference type="EMBL" id="AAG12752.1"/>
    </source>
</evidence>
<dbReference type="AlphaFoldDB" id="Q9FWA9"/>
<dbReference type="ExpressionAtlas" id="Q9FWA9">
    <property type="expression patterns" value="baseline and differential"/>
</dbReference>
<reference key="1">
    <citation type="journal article" date="2000" name="Nature">
        <title>Sequence and analysis of chromosome 1 of the plant Arabidopsis thaliana.</title>
        <authorList>
            <person name="Theologis A."/>
            <person name="Ecker J.R."/>
            <person name="Palm C.J."/>
            <person name="Federspiel N.A."/>
            <person name="Kaul S."/>
            <person name="White O."/>
            <person name="Alonso J."/>
            <person name="Altafi H."/>
            <person name="Araujo R."/>
            <person name="Bowman C.L."/>
            <person name="Brooks S.Y."/>
            <person name="Buehler E."/>
            <person name="Chan A."/>
            <person name="Chao Q."/>
            <person name="Chen H."/>
            <person name="Cheuk R.F."/>
            <person name="Chin C.W."/>
            <person name="Chung M.K."/>
            <person name="Conn L."/>
            <person name="Conway A.B."/>
            <person name="Conway A.R."/>
            <person name="Creasy T.H."/>
            <person name="Dewar K."/>
            <person name="Dunn P."/>
            <person name="Etgu P."/>
            <person name="Feldblyum T.V."/>
            <person name="Feng J."/>
            <person name="Fong B."/>
            <person name="Fujii C.Y."/>
            <person name="Gill J.E."/>
            <person name="Goldsmith A.D."/>
            <person name="Haas B."/>
            <person name="Hansen N.F."/>
            <person name="Hughes B."/>
            <person name="Huizar L."/>
            <person name="Hunter J.L."/>
            <person name="Jenkins J."/>
            <person name="Johnson-Hopson C."/>
            <person name="Khan S."/>
            <person name="Khaykin E."/>
            <person name="Kim C.J."/>
            <person name="Koo H.L."/>
            <person name="Kremenetskaia I."/>
            <person name="Kurtz D.B."/>
            <person name="Kwan A."/>
            <person name="Lam B."/>
            <person name="Langin-Hooper S."/>
            <person name="Lee A."/>
            <person name="Lee J.M."/>
            <person name="Lenz C.A."/>
            <person name="Li J.H."/>
            <person name="Li Y."/>
            <person name="Lin X."/>
            <person name="Liu S.X."/>
            <person name="Liu Z.A."/>
            <person name="Luros J.S."/>
            <person name="Maiti R."/>
            <person name="Marziali A."/>
            <person name="Militscher J."/>
            <person name="Miranda M."/>
            <person name="Nguyen M."/>
            <person name="Nierman W.C."/>
            <person name="Osborne B.I."/>
            <person name="Pai G."/>
            <person name="Peterson J."/>
            <person name="Pham P.K."/>
            <person name="Rizzo M."/>
            <person name="Rooney T."/>
            <person name="Rowley D."/>
            <person name="Sakano H."/>
            <person name="Salzberg S.L."/>
            <person name="Schwartz J.R."/>
            <person name="Shinn P."/>
            <person name="Southwick A.M."/>
            <person name="Sun H."/>
            <person name="Tallon L.J."/>
            <person name="Tambunga G."/>
            <person name="Toriumi M.J."/>
            <person name="Town C.D."/>
            <person name="Utterback T."/>
            <person name="Van Aken S."/>
            <person name="Vaysberg M."/>
            <person name="Vysotskaia V.S."/>
            <person name="Walker M."/>
            <person name="Wu D."/>
            <person name="Yu G."/>
            <person name="Fraser C.M."/>
            <person name="Venter J.C."/>
            <person name="Davis R.W."/>
        </authorList>
    </citation>
    <scope>NUCLEOTIDE SEQUENCE [LARGE SCALE GENOMIC DNA]</scope>
    <source>
        <strain>cv. Columbia</strain>
    </source>
</reference>
<reference evidence="2" key="3">
    <citation type="submission" date="2000-10" db="EMBL/GenBank/DDBJ databases">
        <authorList>
            <person name="Town C.D."/>
            <person name="Kaul S."/>
        </authorList>
    </citation>
    <scope>NUCLEOTIDE SEQUENCE</scope>
</reference>
<dbReference type="PANTHER" id="PTHR45023:SF4">
    <property type="entry name" value="GLYCINE-RICH PROTEIN-RELATED"/>
    <property type="match status" value="1"/>
</dbReference>
<proteinExistence type="predicted"/>
<feature type="region of interest" description="Disordered" evidence="1">
    <location>
        <begin position="164"/>
        <end position="224"/>
    </location>
</feature>
<accession>Q9FWA9</accession>
<dbReference type="EMBL" id="AC066690">
    <property type="protein sequence ID" value="AAG12752.1"/>
    <property type="molecule type" value="Genomic_DNA"/>
</dbReference>
<organism evidence="2">
    <name type="scientific">Arabidopsis thaliana</name>
    <name type="common">Mouse-ear cress</name>
    <dbReference type="NCBI Taxonomy" id="3702"/>
    <lineage>
        <taxon>Eukaryota</taxon>
        <taxon>Viridiplantae</taxon>
        <taxon>Streptophyta</taxon>
        <taxon>Embryophyta</taxon>
        <taxon>Tracheophyta</taxon>
        <taxon>Spermatophyta</taxon>
        <taxon>Magnoliopsida</taxon>
        <taxon>eudicotyledons</taxon>
        <taxon>Gunneridae</taxon>
        <taxon>Pentapetalae</taxon>
        <taxon>rosids</taxon>
        <taxon>malvids</taxon>
        <taxon>Brassicales</taxon>
        <taxon>Brassicaceae</taxon>
        <taxon>Camelineae</taxon>
        <taxon>Arabidopsis</taxon>
    </lineage>
</organism>
<gene>
    <name evidence="2" type="primary">F3A14.3</name>
</gene>
<feature type="compositionally biased region" description="Basic and acidic residues" evidence="1">
    <location>
        <begin position="183"/>
        <end position="192"/>
    </location>
</feature>
<sequence length="224" mass="25203">MNPFPNQANFIDLLTSQHETPNRQPNPYETHSPSIKLGESEFLVFNTQWHESHLQGGNTTTKRTTTTRNKWTSKEDIVLISTWLNTSKDSVVGNEQRADAFWKRVVVYFASTLNVSSQIKREPSHSKQRWGKINKIVCMFGGSHEAANTQMASGMNEDVLMNKKKKAEAKKAEENESPSVVNLDDHHGETEARPPSVKAAKSKGKMKANTSATMEGDEKPTERF</sequence>
<protein>
    <submittedName>
        <fullName evidence="2">Uncharacterized protein F3A14.3</fullName>
    </submittedName>
</protein>
<name>Q9FWA9_ARATH</name>
<dbReference type="PANTHER" id="PTHR45023">
    <property type="match status" value="1"/>
</dbReference>
<reference evidence="2" key="2">
    <citation type="submission" date="2000-04" db="EMBL/GenBank/DDBJ databases">
        <title>Arabidopsis thaliana chromosome 1 BAC F3A14 genomic sequence.</title>
        <authorList>
            <person name="Lin X."/>
            <person name="Kaul S."/>
            <person name="Town C.D."/>
            <person name="Benito M."/>
            <person name="Creasy T.H."/>
            <person name="Haas B.J."/>
            <person name="Wu D."/>
            <person name="Maiti R."/>
            <person name="Ronning C.M."/>
            <person name="Koo H."/>
            <person name="Fujii C.Y."/>
            <person name="Utterback T.R."/>
            <person name="Barnstead M.E."/>
            <person name="Bowman C.L."/>
            <person name="White O."/>
            <person name="Nierman W.C."/>
            <person name="Fraser C.M."/>
        </authorList>
    </citation>
    <scope>NUCLEOTIDE SEQUENCE</scope>
</reference>